<feature type="region of interest" description="Disordered" evidence="2">
    <location>
        <begin position="282"/>
        <end position="308"/>
    </location>
</feature>
<evidence type="ECO:0000256" key="2">
    <source>
        <dbReference type="SAM" id="MobiDB-lite"/>
    </source>
</evidence>
<dbReference type="Pfam" id="PF04938">
    <property type="entry name" value="SIP1"/>
    <property type="match status" value="1"/>
</dbReference>
<organism evidence="3 4">
    <name type="scientific">Platanthera zijinensis</name>
    <dbReference type="NCBI Taxonomy" id="2320716"/>
    <lineage>
        <taxon>Eukaryota</taxon>
        <taxon>Viridiplantae</taxon>
        <taxon>Streptophyta</taxon>
        <taxon>Embryophyta</taxon>
        <taxon>Tracheophyta</taxon>
        <taxon>Spermatophyta</taxon>
        <taxon>Magnoliopsida</taxon>
        <taxon>Liliopsida</taxon>
        <taxon>Asparagales</taxon>
        <taxon>Orchidaceae</taxon>
        <taxon>Orchidoideae</taxon>
        <taxon>Orchideae</taxon>
        <taxon>Orchidinae</taxon>
        <taxon>Platanthera</taxon>
    </lineage>
</organism>
<dbReference type="GO" id="GO:0005634">
    <property type="term" value="C:nucleus"/>
    <property type="evidence" value="ECO:0007669"/>
    <property type="project" value="TreeGrafter"/>
</dbReference>
<proteinExistence type="inferred from homology"/>
<dbReference type="Proteomes" id="UP001418222">
    <property type="component" value="Unassembled WGS sequence"/>
</dbReference>
<evidence type="ECO:0000313" key="4">
    <source>
        <dbReference type="Proteomes" id="UP001418222"/>
    </source>
</evidence>
<dbReference type="PANTHER" id="PTHR12794">
    <property type="entry name" value="GEMIN2"/>
    <property type="match status" value="1"/>
</dbReference>
<gene>
    <name evidence="3" type="ORF">KSP39_PZI006162</name>
</gene>
<evidence type="ECO:0008006" key="5">
    <source>
        <dbReference type="Google" id="ProtNLM"/>
    </source>
</evidence>
<dbReference type="Gene3D" id="1.20.58.1070">
    <property type="match status" value="1"/>
</dbReference>
<keyword evidence="4" id="KW-1185">Reference proteome</keyword>
<accession>A0AAP0GAI4</accession>
<comment type="similarity">
    <text evidence="1">Belongs to the gemin-2 family.</text>
</comment>
<dbReference type="InterPro" id="IPR035426">
    <property type="entry name" value="Gemin2/Brr1"/>
</dbReference>
<dbReference type="GO" id="GO:0000387">
    <property type="term" value="P:spliceosomal snRNP assembly"/>
    <property type="evidence" value="ECO:0007669"/>
    <property type="project" value="InterPro"/>
</dbReference>
<evidence type="ECO:0000256" key="1">
    <source>
        <dbReference type="ARBA" id="ARBA00025758"/>
    </source>
</evidence>
<evidence type="ECO:0000313" key="3">
    <source>
        <dbReference type="EMBL" id="KAK8948364.1"/>
    </source>
</evidence>
<protein>
    <recommendedName>
        <fullName evidence="5">Gem-associated protein 2</fullName>
    </recommendedName>
</protein>
<sequence>MEFRNFPECFERVDLLGSIGGGNMLESCSEELPSEDDLESVGDESQLISLTTRRCVSEAGRRVYSRSVMDALRFLDIDSQQRRWNEIYTCMDKVISREYCGLRVSGDQKKGKKGKFTGKKDDCEAVGEVNLFNKGESGIFISPDTAAYGETLVGHENFTDKEIAYCEDNNIREYEVIDDDDMDDEIDSIQKPAFLVQGEPDFDSGPPLDGLEYLRRVRWEAAQIPKVKVALLKGKVFGEQTPYMPSIPDIAECPPNLLPSKEWEDTFLTDFSKLRQDFSELETSRNNPAISPAAEDSSKPSTCRQKPKGTPTLTAILSMDAATRASVLRSSITSFEISEALSKADCMWLYALFATVDAPLDSDTCASVRCLLRKCSSLLAAKSEPDDEVAILCILIAIAGKYFRQSEQQ</sequence>
<dbReference type="GO" id="GO:0032797">
    <property type="term" value="C:SMN complex"/>
    <property type="evidence" value="ECO:0007669"/>
    <property type="project" value="TreeGrafter"/>
</dbReference>
<dbReference type="EMBL" id="JBBWWQ010000004">
    <property type="protein sequence ID" value="KAK8948364.1"/>
    <property type="molecule type" value="Genomic_DNA"/>
</dbReference>
<reference evidence="3 4" key="1">
    <citation type="journal article" date="2022" name="Nat. Plants">
        <title>Genomes of leafy and leafless Platanthera orchids illuminate the evolution of mycoheterotrophy.</title>
        <authorList>
            <person name="Li M.H."/>
            <person name="Liu K.W."/>
            <person name="Li Z."/>
            <person name="Lu H.C."/>
            <person name="Ye Q.L."/>
            <person name="Zhang D."/>
            <person name="Wang J.Y."/>
            <person name="Li Y.F."/>
            <person name="Zhong Z.M."/>
            <person name="Liu X."/>
            <person name="Yu X."/>
            <person name="Liu D.K."/>
            <person name="Tu X.D."/>
            <person name="Liu B."/>
            <person name="Hao Y."/>
            <person name="Liao X.Y."/>
            <person name="Jiang Y.T."/>
            <person name="Sun W.H."/>
            <person name="Chen J."/>
            <person name="Chen Y.Q."/>
            <person name="Ai Y."/>
            <person name="Zhai J.W."/>
            <person name="Wu S.S."/>
            <person name="Zhou Z."/>
            <person name="Hsiao Y.Y."/>
            <person name="Wu W.L."/>
            <person name="Chen Y.Y."/>
            <person name="Lin Y.F."/>
            <person name="Hsu J.L."/>
            <person name="Li C.Y."/>
            <person name="Wang Z.W."/>
            <person name="Zhao X."/>
            <person name="Zhong W.Y."/>
            <person name="Ma X.K."/>
            <person name="Ma L."/>
            <person name="Huang J."/>
            <person name="Chen G.Z."/>
            <person name="Huang M.Z."/>
            <person name="Huang L."/>
            <person name="Peng D.H."/>
            <person name="Luo Y.B."/>
            <person name="Zou S.Q."/>
            <person name="Chen S.P."/>
            <person name="Lan S."/>
            <person name="Tsai W.C."/>
            <person name="Van de Peer Y."/>
            <person name="Liu Z.J."/>
        </authorList>
    </citation>
    <scope>NUCLEOTIDE SEQUENCE [LARGE SCALE GENOMIC DNA]</scope>
    <source>
        <strain evidence="3">Lor287</strain>
    </source>
</reference>
<name>A0AAP0GAI4_9ASPA</name>
<dbReference type="PANTHER" id="PTHR12794:SF0">
    <property type="entry name" value="GEM-ASSOCIATED PROTEIN 2"/>
    <property type="match status" value="1"/>
</dbReference>
<dbReference type="AlphaFoldDB" id="A0AAP0GAI4"/>
<comment type="caution">
    <text evidence="3">The sequence shown here is derived from an EMBL/GenBank/DDBJ whole genome shotgun (WGS) entry which is preliminary data.</text>
</comment>